<feature type="transmembrane region" description="Helical" evidence="1">
    <location>
        <begin position="40"/>
        <end position="64"/>
    </location>
</feature>
<dbReference type="EMBL" id="JBHUDJ010000014">
    <property type="protein sequence ID" value="MFD1588725.1"/>
    <property type="molecule type" value="Genomic_DNA"/>
</dbReference>
<sequence length="80" mass="8767">MRFPAEAVPDGGIFLPHHLYIGVGVMLFGFALVWDPYDKAGAVLTLLGLYIAADDAVSHVFGVWTPLDHIWKVWLAGVMT</sequence>
<organism evidence="2 3">
    <name type="scientific">Halorientalis brevis</name>
    <dbReference type="NCBI Taxonomy" id="1126241"/>
    <lineage>
        <taxon>Archaea</taxon>
        <taxon>Methanobacteriati</taxon>
        <taxon>Methanobacteriota</taxon>
        <taxon>Stenosarchaea group</taxon>
        <taxon>Halobacteria</taxon>
        <taxon>Halobacteriales</taxon>
        <taxon>Haloarculaceae</taxon>
        <taxon>Halorientalis</taxon>
    </lineage>
</organism>
<evidence type="ECO:0000313" key="2">
    <source>
        <dbReference type="EMBL" id="MFD1588725.1"/>
    </source>
</evidence>
<dbReference type="Proteomes" id="UP001597119">
    <property type="component" value="Unassembled WGS sequence"/>
</dbReference>
<proteinExistence type="predicted"/>
<keyword evidence="1" id="KW-1133">Transmembrane helix</keyword>
<protein>
    <recommendedName>
        <fullName evidence="4">LexA-binding, inner membrane-associated hydrolase</fullName>
    </recommendedName>
</protein>
<accession>A0ABD6CEW1</accession>
<reference evidence="2 3" key="1">
    <citation type="journal article" date="2019" name="Int. J. Syst. Evol. Microbiol.">
        <title>The Global Catalogue of Microorganisms (GCM) 10K type strain sequencing project: providing services to taxonomists for standard genome sequencing and annotation.</title>
        <authorList>
            <consortium name="The Broad Institute Genomics Platform"/>
            <consortium name="The Broad Institute Genome Sequencing Center for Infectious Disease"/>
            <person name="Wu L."/>
            <person name="Ma J."/>
        </authorList>
    </citation>
    <scope>NUCLEOTIDE SEQUENCE [LARGE SCALE GENOMIC DNA]</scope>
    <source>
        <strain evidence="2 3">CGMCC 1.12125</strain>
    </source>
</reference>
<dbReference type="AlphaFoldDB" id="A0ABD6CEW1"/>
<evidence type="ECO:0000256" key="1">
    <source>
        <dbReference type="SAM" id="Phobius"/>
    </source>
</evidence>
<name>A0ABD6CEW1_9EURY</name>
<keyword evidence="1" id="KW-0812">Transmembrane</keyword>
<evidence type="ECO:0000313" key="3">
    <source>
        <dbReference type="Proteomes" id="UP001597119"/>
    </source>
</evidence>
<gene>
    <name evidence="2" type="ORF">ACFR9U_17235</name>
</gene>
<comment type="caution">
    <text evidence="2">The sequence shown here is derived from an EMBL/GenBank/DDBJ whole genome shotgun (WGS) entry which is preliminary data.</text>
</comment>
<dbReference type="RefSeq" id="WP_247378381.1">
    <property type="nucleotide sequence ID" value="NZ_JALLGV010000005.1"/>
</dbReference>
<keyword evidence="1" id="KW-0472">Membrane</keyword>
<evidence type="ECO:0008006" key="4">
    <source>
        <dbReference type="Google" id="ProtNLM"/>
    </source>
</evidence>
<feature type="transmembrane region" description="Helical" evidence="1">
    <location>
        <begin position="12"/>
        <end position="34"/>
    </location>
</feature>
<keyword evidence="3" id="KW-1185">Reference proteome</keyword>